<dbReference type="PANTHER" id="PTHR22958">
    <property type="entry name" value="GLYCEROPHOSPHORYL DIESTER PHOSPHODIESTERASE"/>
    <property type="match status" value="1"/>
</dbReference>
<dbReference type="GO" id="GO:0047389">
    <property type="term" value="F:glycerophosphocholine phosphodiesterase activity"/>
    <property type="evidence" value="ECO:0007669"/>
    <property type="project" value="TreeGrafter"/>
</dbReference>
<dbReference type="PROSITE" id="PS51166">
    <property type="entry name" value="CBM20"/>
    <property type="match status" value="1"/>
</dbReference>
<dbReference type="Pfam" id="PF25329">
    <property type="entry name" value="C2_GDE1"/>
    <property type="match status" value="1"/>
</dbReference>
<dbReference type="SUPFAM" id="SSF51695">
    <property type="entry name" value="PLC-like phosphodiesterases"/>
    <property type="match status" value="1"/>
</dbReference>
<evidence type="ECO:0000256" key="1">
    <source>
        <dbReference type="ARBA" id="ARBA00007277"/>
    </source>
</evidence>
<gene>
    <name evidence="5" type="ORF">CINCED_3A012450</name>
</gene>
<evidence type="ECO:0000313" key="6">
    <source>
        <dbReference type="Proteomes" id="UP000325440"/>
    </source>
</evidence>
<dbReference type="Pfam" id="PF03009">
    <property type="entry name" value="GDPD"/>
    <property type="match status" value="1"/>
</dbReference>
<dbReference type="PANTHER" id="PTHR22958:SF1">
    <property type="entry name" value="GLYCEROPHOSPHOCHOLINE PHOSPHODIESTERASE GPCPD1"/>
    <property type="match status" value="1"/>
</dbReference>
<organism evidence="5 6">
    <name type="scientific">Cinara cedri</name>
    <dbReference type="NCBI Taxonomy" id="506608"/>
    <lineage>
        <taxon>Eukaryota</taxon>
        <taxon>Metazoa</taxon>
        <taxon>Ecdysozoa</taxon>
        <taxon>Arthropoda</taxon>
        <taxon>Hexapoda</taxon>
        <taxon>Insecta</taxon>
        <taxon>Pterygota</taxon>
        <taxon>Neoptera</taxon>
        <taxon>Paraneoptera</taxon>
        <taxon>Hemiptera</taxon>
        <taxon>Sternorrhyncha</taxon>
        <taxon>Aphidomorpha</taxon>
        <taxon>Aphidoidea</taxon>
        <taxon>Aphididae</taxon>
        <taxon>Lachninae</taxon>
        <taxon>Cinara</taxon>
    </lineage>
</organism>
<dbReference type="SUPFAM" id="SSF49452">
    <property type="entry name" value="Starch-binding domain-like"/>
    <property type="match status" value="1"/>
</dbReference>
<dbReference type="InterPro" id="IPR017946">
    <property type="entry name" value="PLC-like_Pdiesterase_TIM-brl"/>
</dbReference>
<dbReference type="Pfam" id="PF00686">
    <property type="entry name" value="CBM_20"/>
    <property type="match status" value="1"/>
</dbReference>
<dbReference type="GO" id="GO:2001070">
    <property type="term" value="F:starch binding"/>
    <property type="evidence" value="ECO:0007669"/>
    <property type="project" value="InterPro"/>
</dbReference>
<feature type="domain" description="CBM20" evidence="3">
    <location>
        <begin position="1"/>
        <end position="126"/>
    </location>
</feature>
<feature type="domain" description="GP-PDE" evidence="4">
    <location>
        <begin position="335"/>
        <end position="634"/>
    </location>
</feature>
<sequence>MSLLKTFTVEAETRPGQQVCVSGNCPILGNWEINDSFVLTNTNLTLTKNNRTFYIWSGQVHLPADKEIFFRYFIAYILEPDGDYVKQKHTLVHSWESHQVPRSIKFIDENSKSSNDSVSHCDIYGLREKQQISKGFLTSECAVQFKLYNTPIKFWTPKLLKQINSISIKMTPVPLSKVSDDYGDKSSVTNLLIDNSKSLAAEDIQQNLEWPFVECMDIPGDYKLQLQKQFGSMITETGFHLFQTKIHNFGYIGYLFDIYIHKESSQDSPHHIGFTYILPSNMKYSNGVIVCPITSVHHQPLGELELHYLIIKPTKDIHCNFEKIKITDWKNSQVPLDIGHRGSGSSFKQLLPDCSHIRENTIASLKEAANKGADFVEFDVQLTKDLVPIIYHDFVVSIATKSKSDVLIEDVGMIKVPLKDFSFEQLHKLKIYHVKEPLFLSKNHFLNDVRNDYQPFPKLEKAFRDVDINVGFNVELKWSMELQDGTFELDNPFDMNLFVDIILKTTFENAGSRSIVFSCFHPDVCIMLKMKQNRYPVLFLTQGVTVRYPPYADPRCHTIQTAVYHSSCHDLLGVNVHSEDLLRDQTQINIVKEAGLTLFCWGDDNNCKEVVNKLKLLGVNAVIYDKLDKSELLKKKLSCATQKSEVFTTENFCNQNEILPKHQSLKEDTHLRDKNDRVGDNNRYFMDVSKANFQNQSSSTENIQLNDQTLGPDIKQIILENAESNV</sequence>
<dbReference type="InterPro" id="IPR013784">
    <property type="entry name" value="Carb-bd-like_fold"/>
</dbReference>
<evidence type="ECO:0000256" key="2">
    <source>
        <dbReference type="ARBA" id="ARBA00022801"/>
    </source>
</evidence>
<comment type="similarity">
    <text evidence="1">Belongs to the glycerophosphoryl diester phosphodiesterase family.</text>
</comment>
<dbReference type="Proteomes" id="UP000325440">
    <property type="component" value="Unassembled WGS sequence"/>
</dbReference>
<protein>
    <submittedName>
        <fullName evidence="5">PLC-like phosphodiesterase, TIM beta/alpha-barrel domain,Glycerophosphodiester phosphodiesterase</fullName>
    </submittedName>
</protein>
<dbReference type="InterPro" id="IPR002044">
    <property type="entry name" value="CBM20"/>
</dbReference>
<dbReference type="FunFam" id="3.20.20.190:FF:000032">
    <property type="entry name" value="Glycerophosphoryl diester phosphodiesterase, putative"/>
    <property type="match status" value="1"/>
</dbReference>
<dbReference type="GO" id="GO:0046475">
    <property type="term" value="P:glycerophospholipid catabolic process"/>
    <property type="evidence" value="ECO:0007669"/>
    <property type="project" value="TreeGrafter"/>
</dbReference>
<dbReference type="EMBL" id="CABPRJ010001438">
    <property type="protein sequence ID" value="VVC36860.1"/>
    <property type="molecule type" value="Genomic_DNA"/>
</dbReference>
<proteinExistence type="inferred from homology"/>
<keyword evidence="2" id="KW-0378">Hydrolase</keyword>
<evidence type="ECO:0000259" key="4">
    <source>
        <dbReference type="PROSITE" id="PS51704"/>
    </source>
</evidence>
<dbReference type="InterPro" id="IPR013783">
    <property type="entry name" value="Ig-like_fold"/>
</dbReference>
<dbReference type="OrthoDB" id="1058301at2759"/>
<dbReference type="SMART" id="SM01065">
    <property type="entry name" value="CBM_2"/>
    <property type="match status" value="1"/>
</dbReference>
<dbReference type="InterPro" id="IPR051578">
    <property type="entry name" value="GDPD"/>
</dbReference>
<keyword evidence="6" id="KW-1185">Reference proteome</keyword>
<dbReference type="Gene3D" id="3.20.20.190">
    <property type="entry name" value="Phosphatidylinositol (PI) phosphodiesterase"/>
    <property type="match status" value="1"/>
</dbReference>
<dbReference type="Gene3D" id="2.60.40.10">
    <property type="entry name" value="Immunoglobulins"/>
    <property type="match status" value="1"/>
</dbReference>
<evidence type="ECO:0000313" key="5">
    <source>
        <dbReference type="EMBL" id="VVC36860.1"/>
    </source>
</evidence>
<name>A0A5E4MWY3_9HEMI</name>
<dbReference type="InterPro" id="IPR030395">
    <property type="entry name" value="GP_PDE_dom"/>
</dbReference>
<dbReference type="InterPro" id="IPR057506">
    <property type="entry name" value="C2_GPCPD1"/>
</dbReference>
<accession>A0A5E4MWY3</accession>
<reference evidence="5 6" key="1">
    <citation type="submission" date="2019-08" db="EMBL/GenBank/DDBJ databases">
        <authorList>
            <person name="Alioto T."/>
            <person name="Alioto T."/>
            <person name="Gomez Garrido J."/>
        </authorList>
    </citation>
    <scope>NUCLEOTIDE SEQUENCE [LARGE SCALE GENOMIC DNA]</scope>
</reference>
<dbReference type="PROSITE" id="PS51704">
    <property type="entry name" value="GP_PDE"/>
    <property type="match status" value="1"/>
</dbReference>
<dbReference type="AlphaFoldDB" id="A0A5E4MWY3"/>
<evidence type="ECO:0000259" key="3">
    <source>
        <dbReference type="PROSITE" id="PS51166"/>
    </source>
</evidence>